<organism evidence="1 2">
    <name type="scientific">Paraburkholderia lycopersici</name>
    <dbReference type="NCBI Taxonomy" id="416944"/>
    <lineage>
        <taxon>Bacteria</taxon>
        <taxon>Pseudomonadati</taxon>
        <taxon>Pseudomonadota</taxon>
        <taxon>Betaproteobacteria</taxon>
        <taxon>Burkholderiales</taxon>
        <taxon>Burkholderiaceae</taxon>
        <taxon>Paraburkholderia</taxon>
    </lineage>
</organism>
<proteinExistence type="predicted"/>
<keyword evidence="2" id="KW-1185">Reference proteome</keyword>
<dbReference type="Proteomes" id="UP000198908">
    <property type="component" value="Unassembled WGS sequence"/>
</dbReference>
<dbReference type="STRING" id="416944.SAMN05421548_1722"/>
<sequence length="43" mass="5155">MVRSRFLTDNGNELAHLAIRKFFWIKAIHFGSVKLFVRDPYLF</sequence>
<dbReference type="AlphaFoldDB" id="A0A1G7DP29"/>
<dbReference type="EMBL" id="FMYQ01000072">
    <property type="protein sequence ID" value="SDE53179.1"/>
    <property type="molecule type" value="Genomic_DNA"/>
</dbReference>
<accession>A0A1G7DP29</accession>
<name>A0A1G7DP29_9BURK</name>
<reference evidence="2" key="1">
    <citation type="submission" date="2016-09" db="EMBL/GenBank/DDBJ databases">
        <authorList>
            <person name="Varghese N."/>
            <person name="Submissions S."/>
        </authorList>
    </citation>
    <scope>NUCLEOTIDE SEQUENCE [LARGE SCALE GENOMIC DNA]</scope>
    <source>
        <strain evidence="2">TNe-862</strain>
    </source>
</reference>
<gene>
    <name evidence="1" type="ORF">SAMN05421548_1722</name>
</gene>
<evidence type="ECO:0000313" key="2">
    <source>
        <dbReference type="Proteomes" id="UP000198908"/>
    </source>
</evidence>
<evidence type="ECO:0000313" key="1">
    <source>
        <dbReference type="EMBL" id="SDE53179.1"/>
    </source>
</evidence>
<protein>
    <submittedName>
        <fullName evidence="1">Uncharacterized protein</fullName>
    </submittedName>
</protein>